<gene>
    <name evidence="1" type="ORF">PIB30_097393</name>
</gene>
<evidence type="ECO:0000313" key="1">
    <source>
        <dbReference type="EMBL" id="MED6153003.1"/>
    </source>
</evidence>
<comment type="caution">
    <text evidence="1">The sequence shown here is derived from an EMBL/GenBank/DDBJ whole genome shotgun (WGS) entry which is preliminary data.</text>
</comment>
<dbReference type="Proteomes" id="UP001341840">
    <property type="component" value="Unassembled WGS sequence"/>
</dbReference>
<reference evidence="1 2" key="1">
    <citation type="journal article" date="2023" name="Plants (Basel)">
        <title>Bridging the Gap: Combining Genomics and Transcriptomics Approaches to Understand Stylosanthes scabra, an Orphan Legume from the Brazilian Caatinga.</title>
        <authorList>
            <person name="Ferreira-Neto J.R.C."/>
            <person name="da Silva M.D."/>
            <person name="Binneck E."/>
            <person name="de Melo N.F."/>
            <person name="da Silva R.H."/>
            <person name="de Melo A.L.T.M."/>
            <person name="Pandolfi V."/>
            <person name="Bustamante F.O."/>
            <person name="Brasileiro-Vidal A.C."/>
            <person name="Benko-Iseppon A.M."/>
        </authorList>
    </citation>
    <scope>NUCLEOTIDE SEQUENCE [LARGE SCALE GENOMIC DNA]</scope>
    <source>
        <tissue evidence="1">Leaves</tissue>
    </source>
</reference>
<protein>
    <submittedName>
        <fullName evidence="1">Uncharacterized protein</fullName>
    </submittedName>
</protein>
<organism evidence="1 2">
    <name type="scientific">Stylosanthes scabra</name>
    <dbReference type="NCBI Taxonomy" id="79078"/>
    <lineage>
        <taxon>Eukaryota</taxon>
        <taxon>Viridiplantae</taxon>
        <taxon>Streptophyta</taxon>
        <taxon>Embryophyta</taxon>
        <taxon>Tracheophyta</taxon>
        <taxon>Spermatophyta</taxon>
        <taxon>Magnoliopsida</taxon>
        <taxon>eudicotyledons</taxon>
        <taxon>Gunneridae</taxon>
        <taxon>Pentapetalae</taxon>
        <taxon>rosids</taxon>
        <taxon>fabids</taxon>
        <taxon>Fabales</taxon>
        <taxon>Fabaceae</taxon>
        <taxon>Papilionoideae</taxon>
        <taxon>50 kb inversion clade</taxon>
        <taxon>dalbergioids sensu lato</taxon>
        <taxon>Dalbergieae</taxon>
        <taxon>Pterocarpus clade</taxon>
        <taxon>Stylosanthes</taxon>
    </lineage>
</organism>
<name>A0ABU6TYT3_9FABA</name>
<keyword evidence="2" id="KW-1185">Reference proteome</keyword>
<evidence type="ECO:0000313" key="2">
    <source>
        <dbReference type="Proteomes" id="UP001341840"/>
    </source>
</evidence>
<proteinExistence type="predicted"/>
<sequence length="155" mass="17913">MDGNPTAMNGQGWEPCQVGYDSDSSNDRYFSCEDSLSAYQIDDVEFHHRARFEAMFEGLVQERDEIMEGQKRIEVQLLTVAELVSSVMRQFAHFTSPCQEEGWALSLCTQELSLRDLPVKVQTMIPLLPREEICRGMLSTRKHPHRRTRNNFLSK</sequence>
<accession>A0ABU6TYT3</accession>
<dbReference type="EMBL" id="JASCZI010093013">
    <property type="protein sequence ID" value="MED6153003.1"/>
    <property type="molecule type" value="Genomic_DNA"/>
</dbReference>